<name>A0A2W5N6P2_RHOSU</name>
<evidence type="ECO:0000313" key="2">
    <source>
        <dbReference type="Proteomes" id="UP000249185"/>
    </source>
</evidence>
<dbReference type="AlphaFoldDB" id="A0A2W5N6P2"/>
<reference evidence="1 2" key="1">
    <citation type="submission" date="2017-08" db="EMBL/GenBank/DDBJ databases">
        <title>Infants hospitalized years apart are colonized by the same room-sourced microbial strains.</title>
        <authorList>
            <person name="Brooks B."/>
            <person name="Olm M.R."/>
            <person name="Firek B.A."/>
            <person name="Baker R."/>
            <person name="Thomas B.C."/>
            <person name="Morowitz M.J."/>
            <person name="Banfield J.F."/>
        </authorList>
    </citation>
    <scope>NUCLEOTIDE SEQUENCE [LARGE SCALE GENOMIC DNA]</scope>
    <source>
        <strain evidence="1">S2_005_002_R2_34</strain>
    </source>
</reference>
<sequence length="96" mass="10423">MEGEYLMLISDTGRPSPRSASEIVDVLLELDLSPEDLRAEIEVYHGESFEPLNGWAADILRRDTGVVVATAIGFSSRAAIRTALLDAGIADMVFID</sequence>
<evidence type="ECO:0000313" key="1">
    <source>
        <dbReference type="EMBL" id="PZQ48764.1"/>
    </source>
</evidence>
<organism evidence="1 2">
    <name type="scientific">Rhodovulum sulfidophilum</name>
    <name type="common">Rhodobacter sulfidophilus</name>
    <dbReference type="NCBI Taxonomy" id="35806"/>
    <lineage>
        <taxon>Bacteria</taxon>
        <taxon>Pseudomonadati</taxon>
        <taxon>Pseudomonadota</taxon>
        <taxon>Alphaproteobacteria</taxon>
        <taxon>Rhodobacterales</taxon>
        <taxon>Paracoccaceae</taxon>
        <taxon>Rhodovulum</taxon>
    </lineage>
</organism>
<comment type="caution">
    <text evidence="1">The sequence shown here is derived from an EMBL/GenBank/DDBJ whole genome shotgun (WGS) entry which is preliminary data.</text>
</comment>
<proteinExistence type="predicted"/>
<gene>
    <name evidence="1" type="ORF">DI556_13175</name>
</gene>
<dbReference type="EMBL" id="QFPW01000010">
    <property type="protein sequence ID" value="PZQ48764.1"/>
    <property type="molecule type" value="Genomic_DNA"/>
</dbReference>
<dbReference type="Proteomes" id="UP000249185">
    <property type="component" value="Unassembled WGS sequence"/>
</dbReference>
<protein>
    <submittedName>
        <fullName evidence="1">Uncharacterized protein</fullName>
    </submittedName>
</protein>
<accession>A0A2W5N6P2</accession>